<evidence type="ECO:0000256" key="1">
    <source>
        <dbReference type="SAM" id="MobiDB-lite"/>
    </source>
</evidence>
<dbReference type="InterPro" id="IPR035901">
    <property type="entry name" value="GIY-YIG_endonuc_sf"/>
</dbReference>
<gene>
    <name evidence="3" type="ORF">ACFOFO_23835</name>
</gene>
<organism evidence="3 4">
    <name type="scientific">Undibacterium arcticum</name>
    <dbReference type="NCBI Taxonomy" id="1762892"/>
    <lineage>
        <taxon>Bacteria</taxon>
        <taxon>Pseudomonadati</taxon>
        <taxon>Pseudomonadota</taxon>
        <taxon>Betaproteobacteria</taxon>
        <taxon>Burkholderiales</taxon>
        <taxon>Oxalobacteraceae</taxon>
        <taxon>Undibacterium</taxon>
    </lineage>
</organism>
<dbReference type="InterPro" id="IPR000305">
    <property type="entry name" value="GIY-YIG_endonuc"/>
</dbReference>
<dbReference type="EMBL" id="JBHRTP010000092">
    <property type="protein sequence ID" value="MFC3110946.1"/>
    <property type="molecule type" value="Genomic_DNA"/>
</dbReference>
<comment type="caution">
    <text evidence="3">The sequence shown here is derived from an EMBL/GenBank/DDBJ whole genome shotgun (WGS) entry which is preliminary data.</text>
</comment>
<dbReference type="SUPFAM" id="SSF82771">
    <property type="entry name" value="GIY-YIG endonuclease"/>
    <property type="match status" value="1"/>
</dbReference>
<feature type="compositionally biased region" description="Basic and acidic residues" evidence="1">
    <location>
        <begin position="130"/>
        <end position="159"/>
    </location>
</feature>
<proteinExistence type="predicted"/>
<sequence length="441" mass="48797">MKTYYGVCGLYEIRNLVGGIRYIGSSEDLGKRLGAHRNQLRKGIHGNRLLQGAWNKYGEAAFAFRVAALLVEADQFPTEGRWIKACLADGELLYNLADDVLAPGKGYKHTPETRALRRLITIARFADPNERKKVSDSAKRTLADPEIRAKRSAQRRAENADPAMRKKRSDGMKAYYANTPGAREKTAAAVRKTRQRMKLNQVENPPSTAPEPPLVVPAIPLESPLKMRDIPYLLIVNGDTKTLTEWAKGVGITTHAIVFRLQNGWTPERAVSEVAPERPNAKLTLEQATQIRAQYPAKSYAELASQFGVDKKTVLNIIHGRIFHDDGYAPTNHDWANCAERSTIKSTSHLITVNGETKTLTAWADDLGISPNTIQARLKNGWTPEAAASVKHRPLHNQKLTPGDAAKIRASYPATPSTKLAVMFGVSKKSILNILHGKTFK</sequence>
<dbReference type="CDD" id="cd10437">
    <property type="entry name" value="GIY-YIG_HE_I-TevI_like"/>
    <property type="match status" value="1"/>
</dbReference>
<reference evidence="4" key="1">
    <citation type="journal article" date="2019" name="Int. J. Syst. Evol. Microbiol.">
        <title>The Global Catalogue of Microorganisms (GCM) 10K type strain sequencing project: providing services to taxonomists for standard genome sequencing and annotation.</title>
        <authorList>
            <consortium name="The Broad Institute Genomics Platform"/>
            <consortium name="The Broad Institute Genome Sequencing Center for Infectious Disease"/>
            <person name="Wu L."/>
            <person name="Ma J."/>
        </authorList>
    </citation>
    <scope>NUCLEOTIDE SEQUENCE [LARGE SCALE GENOMIC DNA]</scope>
    <source>
        <strain evidence="4">KCTC 42986</strain>
    </source>
</reference>
<feature type="region of interest" description="Disordered" evidence="1">
    <location>
        <begin position="130"/>
        <end position="173"/>
    </location>
</feature>
<feature type="domain" description="GIY-YIG" evidence="2">
    <location>
        <begin position="6"/>
        <end position="96"/>
    </location>
</feature>
<dbReference type="Gene3D" id="3.40.1440.10">
    <property type="entry name" value="GIY-YIG endonuclease"/>
    <property type="match status" value="1"/>
</dbReference>
<evidence type="ECO:0000313" key="4">
    <source>
        <dbReference type="Proteomes" id="UP001595530"/>
    </source>
</evidence>
<dbReference type="Pfam" id="PF01541">
    <property type="entry name" value="GIY-YIG"/>
    <property type="match status" value="1"/>
</dbReference>
<dbReference type="RefSeq" id="WP_390333159.1">
    <property type="nucleotide sequence ID" value="NZ_JBHRTP010000092.1"/>
</dbReference>
<dbReference type="Proteomes" id="UP001595530">
    <property type="component" value="Unassembled WGS sequence"/>
</dbReference>
<accession>A0ABV7F9M5</accession>
<protein>
    <submittedName>
        <fullName evidence="3">GIY-YIG nuclease family protein</fullName>
    </submittedName>
</protein>
<evidence type="ECO:0000259" key="2">
    <source>
        <dbReference type="PROSITE" id="PS50164"/>
    </source>
</evidence>
<dbReference type="PROSITE" id="PS50164">
    <property type="entry name" value="GIY_YIG"/>
    <property type="match status" value="1"/>
</dbReference>
<evidence type="ECO:0000313" key="3">
    <source>
        <dbReference type="EMBL" id="MFC3110946.1"/>
    </source>
</evidence>
<keyword evidence="4" id="KW-1185">Reference proteome</keyword>
<name>A0ABV7F9M5_9BURK</name>